<dbReference type="PRINTS" id="PR00050">
    <property type="entry name" value="COLDSHOCK"/>
</dbReference>
<proteinExistence type="predicted"/>
<name>A0A2N5WXQ4_9GAMM</name>
<evidence type="ECO:0000313" key="7">
    <source>
        <dbReference type="EMBL" id="PLW67029.1"/>
    </source>
</evidence>
<dbReference type="PROSITE" id="PS00352">
    <property type="entry name" value="CSD_1"/>
    <property type="match status" value="1"/>
</dbReference>
<keyword evidence="2" id="KW-0963">Cytoplasm</keyword>
<keyword evidence="5" id="KW-0472">Membrane</keyword>
<reference evidence="7 8" key="1">
    <citation type="submission" date="2018-01" db="EMBL/GenBank/DDBJ databases">
        <title>The draft genome sequence of Halioglobus lutimaris HF004.</title>
        <authorList>
            <person name="Du Z.-J."/>
            <person name="Shi M.-J."/>
        </authorList>
    </citation>
    <scope>NUCLEOTIDE SEQUENCE [LARGE SCALE GENOMIC DNA]</scope>
    <source>
        <strain evidence="7 8">HF004</strain>
    </source>
</reference>
<dbReference type="PANTHER" id="PTHR46109">
    <property type="entry name" value="PROTEIN LIN-28"/>
    <property type="match status" value="1"/>
</dbReference>
<dbReference type="PROSITE" id="PS51857">
    <property type="entry name" value="CSD_2"/>
    <property type="match status" value="1"/>
</dbReference>
<gene>
    <name evidence="7" type="ORF">C0039_18935</name>
</gene>
<keyword evidence="5" id="KW-1133">Transmembrane helix</keyword>
<feature type="domain" description="CSD" evidence="6">
    <location>
        <begin position="76"/>
        <end position="140"/>
    </location>
</feature>
<dbReference type="InterPro" id="IPR011129">
    <property type="entry name" value="CSD"/>
</dbReference>
<dbReference type="InterPro" id="IPR012340">
    <property type="entry name" value="NA-bd_OB-fold"/>
</dbReference>
<dbReference type="Gene3D" id="2.40.50.140">
    <property type="entry name" value="Nucleic acid-binding proteins"/>
    <property type="match status" value="1"/>
</dbReference>
<evidence type="ECO:0000259" key="6">
    <source>
        <dbReference type="PROSITE" id="PS51857"/>
    </source>
</evidence>
<organism evidence="7 8">
    <name type="scientific">Pseudohalioglobus lutimaris</name>
    <dbReference type="NCBI Taxonomy" id="1737061"/>
    <lineage>
        <taxon>Bacteria</taxon>
        <taxon>Pseudomonadati</taxon>
        <taxon>Pseudomonadota</taxon>
        <taxon>Gammaproteobacteria</taxon>
        <taxon>Cellvibrionales</taxon>
        <taxon>Halieaceae</taxon>
        <taxon>Pseudohalioglobus</taxon>
    </lineage>
</organism>
<dbReference type="OrthoDB" id="9801414at2"/>
<keyword evidence="8" id="KW-1185">Reference proteome</keyword>
<dbReference type="PANTHER" id="PTHR46109:SF1">
    <property type="entry name" value="PROTEIN LIN-28 HOMOLOG"/>
    <property type="match status" value="1"/>
</dbReference>
<evidence type="ECO:0000256" key="1">
    <source>
        <dbReference type="ARBA" id="ARBA00004496"/>
    </source>
</evidence>
<evidence type="ECO:0000256" key="4">
    <source>
        <dbReference type="SAM" id="MobiDB-lite"/>
    </source>
</evidence>
<dbReference type="CDD" id="cd04458">
    <property type="entry name" value="CSP_CDS"/>
    <property type="match status" value="1"/>
</dbReference>
<dbReference type="SMART" id="SM00357">
    <property type="entry name" value="CSP"/>
    <property type="match status" value="1"/>
</dbReference>
<dbReference type="GO" id="GO:0005829">
    <property type="term" value="C:cytosol"/>
    <property type="evidence" value="ECO:0007669"/>
    <property type="project" value="UniProtKB-ARBA"/>
</dbReference>
<comment type="subcellular location">
    <subcellularLocation>
        <location evidence="1 3">Cytoplasm</location>
    </subcellularLocation>
</comment>
<dbReference type="InterPro" id="IPR002059">
    <property type="entry name" value="CSP_DNA-bd"/>
</dbReference>
<dbReference type="AlphaFoldDB" id="A0A2N5WXQ4"/>
<keyword evidence="5" id="KW-0812">Transmembrane</keyword>
<dbReference type="InterPro" id="IPR019844">
    <property type="entry name" value="CSD_CS"/>
</dbReference>
<dbReference type="InterPro" id="IPR051373">
    <property type="entry name" value="Lin-28_RNA-binding"/>
</dbReference>
<accession>A0A2N5WXQ4</accession>
<evidence type="ECO:0000256" key="3">
    <source>
        <dbReference type="RuleBase" id="RU000408"/>
    </source>
</evidence>
<evidence type="ECO:0000256" key="2">
    <source>
        <dbReference type="ARBA" id="ARBA00022490"/>
    </source>
</evidence>
<feature type="transmembrane region" description="Helical" evidence="5">
    <location>
        <begin position="29"/>
        <end position="46"/>
    </location>
</feature>
<dbReference type="GO" id="GO:0031054">
    <property type="term" value="P:pre-miRNA processing"/>
    <property type="evidence" value="ECO:0007669"/>
    <property type="project" value="TreeGrafter"/>
</dbReference>
<feature type="region of interest" description="Disordered" evidence="4">
    <location>
        <begin position="116"/>
        <end position="141"/>
    </location>
</feature>
<dbReference type="Proteomes" id="UP000235005">
    <property type="component" value="Unassembled WGS sequence"/>
</dbReference>
<evidence type="ECO:0000313" key="8">
    <source>
        <dbReference type="Proteomes" id="UP000235005"/>
    </source>
</evidence>
<dbReference type="GO" id="GO:0003729">
    <property type="term" value="F:mRNA binding"/>
    <property type="evidence" value="ECO:0007669"/>
    <property type="project" value="TreeGrafter"/>
</dbReference>
<protein>
    <submittedName>
        <fullName evidence="7">Cold-shock protein</fullName>
    </submittedName>
</protein>
<dbReference type="EMBL" id="PKUS01000040">
    <property type="protein sequence ID" value="PLW67029.1"/>
    <property type="molecule type" value="Genomic_DNA"/>
</dbReference>
<dbReference type="Pfam" id="PF00313">
    <property type="entry name" value="CSD"/>
    <property type="match status" value="1"/>
</dbReference>
<sequence length="141" mass="14942">MNPVVKIVISLLVAAAAWALLHFVPTLPLPLVLVAATVITALLVSVPAGSTSPVTAAGADHDSFEDAPAPTATGPRDEGQVKWFNVSKGFGFITKDNGDEIFVHFRSIRGEGRRGLREGQRVTFVESHTDKGPQAEDVEGL</sequence>
<evidence type="ECO:0000256" key="5">
    <source>
        <dbReference type="SAM" id="Phobius"/>
    </source>
</evidence>
<dbReference type="SUPFAM" id="SSF50249">
    <property type="entry name" value="Nucleic acid-binding proteins"/>
    <property type="match status" value="1"/>
</dbReference>
<comment type="caution">
    <text evidence="7">The sequence shown here is derived from an EMBL/GenBank/DDBJ whole genome shotgun (WGS) entry which is preliminary data.</text>
</comment>
<feature type="region of interest" description="Disordered" evidence="4">
    <location>
        <begin position="51"/>
        <end position="78"/>
    </location>
</feature>